<evidence type="ECO:0000313" key="1">
    <source>
        <dbReference type="EMBL" id="KKO00803.1"/>
    </source>
</evidence>
<protein>
    <submittedName>
        <fullName evidence="1">Uncharacterized protein</fullName>
    </submittedName>
</protein>
<sequence length="221" mass="25152">MGHSKIYISYILLISKMSDMSDLRVCLKTAFESNCNFKTIYMKMKSIYMSLAGLFLVTGSLIAQEENQEVLDTKISKSYTINDGKKLVKNTVEITTQRLNTVESAKEDAGKIDQDRVVDSISTIIKTVQIDNDDDDEFDEKIVFSYESKTPEDFVLVSKNDELVVAMNEGENLKIVESISLKSKETTNDKTTYIFTNEHGENLEFLVQEYSRPNETAMLKE</sequence>
<organism evidence="1">
    <name type="scientific">marine sediment metagenome</name>
    <dbReference type="NCBI Taxonomy" id="412755"/>
    <lineage>
        <taxon>unclassified sequences</taxon>
        <taxon>metagenomes</taxon>
        <taxon>ecological metagenomes</taxon>
    </lineage>
</organism>
<dbReference type="EMBL" id="LAZR01000038">
    <property type="protein sequence ID" value="KKO00803.1"/>
    <property type="molecule type" value="Genomic_DNA"/>
</dbReference>
<dbReference type="AlphaFoldDB" id="A0A0F9VLT0"/>
<gene>
    <name evidence="1" type="ORF">LCGC14_0122090</name>
</gene>
<accession>A0A0F9VLT0</accession>
<comment type="caution">
    <text evidence="1">The sequence shown here is derived from an EMBL/GenBank/DDBJ whole genome shotgun (WGS) entry which is preliminary data.</text>
</comment>
<name>A0A0F9VLT0_9ZZZZ</name>
<proteinExistence type="predicted"/>
<reference evidence="1" key="1">
    <citation type="journal article" date="2015" name="Nature">
        <title>Complex archaea that bridge the gap between prokaryotes and eukaryotes.</title>
        <authorList>
            <person name="Spang A."/>
            <person name="Saw J.H."/>
            <person name="Jorgensen S.L."/>
            <person name="Zaremba-Niedzwiedzka K."/>
            <person name="Martijn J."/>
            <person name="Lind A.E."/>
            <person name="van Eijk R."/>
            <person name="Schleper C."/>
            <person name="Guy L."/>
            <person name="Ettema T.J."/>
        </authorList>
    </citation>
    <scope>NUCLEOTIDE SEQUENCE</scope>
</reference>